<gene>
    <name evidence="2" type="ORF">AC625_23720</name>
</gene>
<keyword evidence="1" id="KW-0812">Transmembrane</keyword>
<dbReference type="STRING" id="1679170.AC625_23720"/>
<organism evidence="2 3">
    <name type="scientific">Peribacillus loiseleuriae</name>
    <dbReference type="NCBI Taxonomy" id="1679170"/>
    <lineage>
        <taxon>Bacteria</taxon>
        <taxon>Bacillati</taxon>
        <taxon>Bacillota</taxon>
        <taxon>Bacilli</taxon>
        <taxon>Bacillales</taxon>
        <taxon>Bacillaceae</taxon>
        <taxon>Peribacillus</taxon>
    </lineage>
</organism>
<feature type="transmembrane region" description="Helical" evidence="1">
    <location>
        <begin position="28"/>
        <end position="48"/>
    </location>
</feature>
<feature type="transmembrane region" description="Helical" evidence="1">
    <location>
        <begin position="55"/>
        <end position="76"/>
    </location>
</feature>
<sequence length="78" mass="8679">MLKTLSIILSIVGVVLAGFVLITKNFEFMPYLMLILGISILITGLVELQKDRKGFSGYMCIIASLFVFFVSIKVFLLS</sequence>
<dbReference type="OrthoDB" id="2942989at2"/>
<keyword evidence="3" id="KW-1185">Reference proteome</keyword>
<evidence type="ECO:0000256" key="1">
    <source>
        <dbReference type="SAM" id="Phobius"/>
    </source>
</evidence>
<keyword evidence="1" id="KW-0472">Membrane</keyword>
<dbReference type="InterPro" id="IPR025018">
    <property type="entry name" value="DUF3953"/>
</dbReference>
<dbReference type="RefSeq" id="WP_049683898.1">
    <property type="nucleotide sequence ID" value="NZ_LFZW01000002.1"/>
</dbReference>
<feature type="transmembrane region" description="Helical" evidence="1">
    <location>
        <begin position="5"/>
        <end position="22"/>
    </location>
</feature>
<dbReference type="AlphaFoldDB" id="A0A0K9G7Q9"/>
<name>A0A0K9G7Q9_9BACI</name>
<evidence type="ECO:0000313" key="2">
    <source>
        <dbReference type="EMBL" id="KMY42678.1"/>
    </source>
</evidence>
<evidence type="ECO:0008006" key="4">
    <source>
        <dbReference type="Google" id="ProtNLM"/>
    </source>
</evidence>
<comment type="caution">
    <text evidence="2">The sequence shown here is derived from an EMBL/GenBank/DDBJ whole genome shotgun (WGS) entry which is preliminary data.</text>
</comment>
<reference evidence="3" key="1">
    <citation type="submission" date="2015-07" db="EMBL/GenBank/DDBJ databases">
        <title>Genome sequencing project for genomic taxonomy and phylogenomics of Bacillus-like bacteria.</title>
        <authorList>
            <person name="Liu B."/>
            <person name="Wang J."/>
            <person name="Zhu Y."/>
            <person name="Liu G."/>
            <person name="Chen Q."/>
            <person name="Chen Z."/>
            <person name="Lan J."/>
            <person name="Che J."/>
            <person name="Ge C."/>
            <person name="Shi H."/>
            <person name="Pan Z."/>
            <person name="Liu X."/>
        </authorList>
    </citation>
    <scope>NUCLEOTIDE SEQUENCE [LARGE SCALE GENOMIC DNA]</scope>
    <source>
        <strain evidence="3">FJAT-27997</strain>
    </source>
</reference>
<proteinExistence type="predicted"/>
<dbReference type="PATRIC" id="fig|1679170.3.peg.5313"/>
<dbReference type="EMBL" id="LFZW01000002">
    <property type="protein sequence ID" value="KMY42678.1"/>
    <property type="molecule type" value="Genomic_DNA"/>
</dbReference>
<accession>A0A0K9G7Q9</accession>
<dbReference type="Pfam" id="PF13129">
    <property type="entry name" value="DUF3953"/>
    <property type="match status" value="1"/>
</dbReference>
<protein>
    <recommendedName>
        <fullName evidence="4">DUF3953 domain-containing protein</fullName>
    </recommendedName>
</protein>
<keyword evidence="1" id="KW-1133">Transmembrane helix</keyword>
<dbReference type="Proteomes" id="UP000037146">
    <property type="component" value="Unassembled WGS sequence"/>
</dbReference>
<evidence type="ECO:0000313" key="3">
    <source>
        <dbReference type="Proteomes" id="UP000037146"/>
    </source>
</evidence>